<dbReference type="AlphaFoldDB" id="A0AAU7CTT1"/>
<protein>
    <submittedName>
        <fullName evidence="2">Uncharacterized protein</fullName>
    </submittedName>
</protein>
<dbReference type="RefSeq" id="WP_348266205.1">
    <property type="nucleotide sequence ID" value="NZ_CP121194.1"/>
</dbReference>
<dbReference type="EMBL" id="CP121194">
    <property type="protein sequence ID" value="XBH08695.1"/>
    <property type="molecule type" value="Genomic_DNA"/>
</dbReference>
<evidence type="ECO:0000256" key="1">
    <source>
        <dbReference type="SAM" id="MobiDB-lite"/>
    </source>
</evidence>
<feature type="region of interest" description="Disordered" evidence="1">
    <location>
        <begin position="1"/>
        <end position="23"/>
    </location>
</feature>
<evidence type="ECO:0000313" key="2">
    <source>
        <dbReference type="EMBL" id="XBH08695.1"/>
    </source>
</evidence>
<name>A0AAU7CTT1_9BACT</name>
<proteinExistence type="predicted"/>
<gene>
    <name evidence="2" type="ORF">P4G45_09320</name>
</gene>
<reference evidence="2" key="1">
    <citation type="submission" date="2023-03" db="EMBL/GenBank/DDBJ databases">
        <title>Edaphobacter sp.</title>
        <authorList>
            <person name="Huber K.J."/>
            <person name="Papendorf J."/>
            <person name="Pilke C."/>
            <person name="Bunk B."/>
            <person name="Sproeer C."/>
            <person name="Pester M."/>
        </authorList>
    </citation>
    <scope>NUCLEOTIDE SEQUENCE</scope>
    <source>
        <strain evidence="2">DSM 109919</strain>
    </source>
</reference>
<dbReference type="KEGG" id="epl:P4G45_09320"/>
<accession>A0AAU7CTT1</accession>
<sequence length="125" mass="14223">MKLTPDDPTTIASRNGRDSRSESFATRFTRSELTVLSRAAAKDGMKVREWAREALLREARRADDPMFTELIATRMILLNLLKPLAMGQVVTPEDFMRISATVRSDKRKVAQEIQQQYTTASSKEF</sequence>
<organism evidence="2">
    <name type="scientific">Edaphobacter paludis</name>
    <dbReference type="NCBI Taxonomy" id="3035702"/>
    <lineage>
        <taxon>Bacteria</taxon>
        <taxon>Pseudomonadati</taxon>
        <taxon>Acidobacteriota</taxon>
        <taxon>Terriglobia</taxon>
        <taxon>Terriglobales</taxon>
        <taxon>Acidobacteriaceae</taxon>
        <taxon>Edaphobacter</taxon>
    </lineage>
</organism>